<reference evidence="1 2" key="1">
    <citation type="journal article" date="2015" name="Genome Announc.">
        <title>Complete Genome Sequencing of Protease-Producing Novel Arthrobacter sp. Strain IHBB 11108 Using PacBio Single-Molecule Real-Time Sequencing Technology.</title>
        <authorList>
            <person name="Kiran S."/>
            <person name="Swarnkar M.K."/>
            <person name="Pal M."/>
            <person name="Thakur R."/>
            <person name="Tewari R."/>
            <person name="Singh A.K."/>
            <person name="Gulati A."/>
        </authorList>
    </citation>
    <scope>NUCLEOTIDE SEQUENCE [LARGE SCALE GENOMIC DNA]</scope>
    <source>
        <strain evidence="1 2">IHBB 11108</strain>
    </source>
</reference>
<dbReference type="PATRIC" id="fig|1618207.4.peg.2988"/>
<dbReference type="EMBL" id="CP011005">
    <property type="protein sequence ID" value="AJT42429.1"/>
    <property type="molecule type" value="Genomic_DNA"/>
</dbReference>
<evidence type="ECO:0000313" key="1">
    <source>
        <dbReference type="EMBL" id="AJT42429.1"/>
    </source>
</evidence>
<dbReference type="AlphaFoldDB" id="A0A0D4C1J0"/>
<accession>A0A0D4C1J0</accession>
<proteinExistence type="predicted"/>
<name>A0A0D4C1J0_9MICC</name>
<dbReference type="OrthoDB" id="4219136at2"/>
<sequence length="384" mass="43634">MARHWSEEDDRRLLELWGRWEEASEVLGRSVNAVLARTRALKNYRVTEKYGVEPNVGPIWTKEDDEALSDLWWTIQRDPNSRAMVAGTLGRTVGAIEARAMRIGLNDEISRPFSYARYWQHKYLADRGYSAQQIVEILGGNQWVVYDLLNRLGSTMKHPTREMRFPRLSRCTVCDTPPHRLGLCRLHYRRLLGGQPLHEPKGTRRMRESTAELTSRVANLRETGLTWREIGEILGKSESRVQEIGKNAGFTGAVEKPKKHGIPARWQEGCRCDECMTAMNEYKRLEHAKAAQKAANALEAGGHLPGQACPCDQCQAVKAKQLRERNGRTQLSATNNGKPWSGDEDEYILTSTERIEDKAATLGRTYAAVDNRLRALHKMGQQID</sequence>
<dbReference type="RefSeq" id="WP_045076281.1">
    <property type="nucleotide sequence ID" value="NZ_CP011005.1"/>
</dbReference>
<gene>
    <name evidence="1" type="ORF">UM93_14670</name>
</gene>
<dbReference type="Proteomes" id="UP000061839">
    <property type="component" value="Chromosome"/>
</dbReference>
<protein>
    <submittedName>
        <fullName evidence="1">Uncharacterized protein</fullName>
    </submittedName>
</protein>
<dbReference type="HOGENOM" id="CLU_718960_0_0_11"/>
<organism evidence="1 2">
    <name type="scientific">Psychromicrobium lacuslunae</name>
    <dbReference type="NCBI Taxonomy" id="1618207"/>
    <lineage>
        <taxon>Bacteria</taxon>
        <taxon>Bacillati</taxon>
        <taxon>Actinomycetota</taxon>
        <taxon>Actinomycetes</taxon>
        <taxon>Micrococcales</taxon>
        <taxon>Micrococcaceae</taxon>
        <taxon>Psychromicrobium</taxon>
    </lineage>
</organism>
<keyword evidence="2" id="KW-1185">Reference proteome</keyword>
<evidence type="ECO:0000313" key="2">
    <source>
        <dbReference type="Proteomes" id="UP000061839"/>
    </source>
</evidence>
<dbReference type="KEGG" id="ari:UM93_14670"/>